<dbReference type="STRING" id="717772.THIAE_10585"/>
<evidence type="ECO:0000256" key="1">
    <source>
        <dbReference type="SAM" id="Phobius"/>
    </source>
</evidence>
<protein>
    <recommendedName>
        <fullName evidence="4">DUF4381 domain-containing protein</fullName>
    </recommendedName>
</protein>
<evidence type="ECO:0000313" key="2">
    <source>
        <dbReference type="EMBL" id="AHF02150.1"/>
    </source>
</evidence>
<keyword evidence="3" id="KW-1185">Reference proteome</keyword>
<dbReference type="InParanoid" id="W0DU91"/>
<reference evidence="2 3" key="1">
    <citation type="submission" date="2013-12" db="EMBL/GenBank/DDBJ databases">
        <authorList>
            <consortium name="DOE Joint Genome Institute"/>
            <person name="Kappler U."/>
            <person name="Huntemann M."/>
            <person name="Han J."/>
            <person name="Chen A."/>
            <person name="Kyrpides N."/>
            <person name="Mavromatis K."/>
            <person name="Markowitz V."/>
            <person name="Palaniappan K."/>
            <person name="Ivanova N."/>
            <person name="Schaumberg A."/>
            <person name="Pati A."/>
            <person name="Liolios K."/>
            <person name="Nordberg H.P."/>
            <person name="Cantor M.N."/>
            <person name="Hua S.X."/>
            <person name="Woyke T."/>
        </authorList>
    </citation>
    <scope>NUCLEOTIDE SEQUENCE [LARGE SCALE GENOMIC DNA]</scope>
    <source>
        <strain evidence="3">AL2</strain>
    </source>
</reference>
<dbReference type="RefSeq" id="WP_006460033.1">
    <property type="nucleotide sequence ID" value="NZ_CP007030.1"/>
</dbReference>
<evidence type="ECO:0000313" key="3">
    <source>
        <dbReference type="Proteomes" id="UP000005380"/>
    </source>
</evidence>
<dbReference type="eggNOG" id="COG2304">
    <property type="taxonomic scope" value="Bacteria"/>
</dbReference>
<proteinExistence type="predicted"/>
<keyword evidence="1" id="KW-1133">Transmembrane helix</keyword>
<accession>W0DU91</accession>
<gene>
    <name evidence="2" type="ORF">THIAE_10585</name>
</gene>
<sequence length="163" mass="18917">MNLNQPQQELLNPLAEQLHDIILPEPIGWWPLAASIWVLLIIILGILIGLAAYFWHRYQQHSYRRMAIADVKKQAEHNNDTELLHKLNATLKQVAMTTYGRHQVAPLTDEAWLAFLASKAQFVPQPNNIKQLVQYYGANTQLSAAERQRLIHYAEQWIKEHHL</sequence>
<feature type="transmembrane region" description="Helical" evidence="1">
    <location>
        <begin position="34"/>
        <end position="55"/>
    </location>
</feature>
<evidence type="ECO:0008006" key="4">
    <source>
        <dbReference type="Google" id="ProtNLM"/>
    </source>
</evidence>
<dbReference type="Proteomes" id="UP000005380">
    <property type="component" value="Chromosome"/>
</dbReference>
<dbReference type="OrthoDB" id="283083at2"/>
<dbReference type="KEGG" id="tao:THIAE_10585"/>
<dbReference type="Pfam" id="PF14316">
    <property type="entry name" value="DUF4381"/>
    <property type="match status" value="1"/>
</dbReference>
<keyword evidence="1" id="KW-0472">Membrane</keyword>
<dbReference type="EMBL" id="CP007030">
    <property type="protein sequence ID" value="AHF02150.1"/>
    <property type="molecule type" value="Genomic_DNA"/>
</dbReference>
<keyword evidence="1" id="KW-0812">Transmembrane</keyword>
<name>W0DU91_9GAMM</name>
<dbReference type="HOGENOM" id="CLU_113195_0_0_6"/>
<organism evidence="2 3">
    <name type="scientific">Thiomicrospira aerophila AL3</name>
    <dbReference type="NCBI Taxonomy" id="717772"/>
    <lineage>
        <taxon>Bacteria</taxon>
        <taxon>Pseudomonadati</taxon>
        <taxon>Pseudomonadota</taxon>
        <taxon>Gammaproteobacteria</taxon>
        <taxon>Thiotrichales</taxon>
        <taxon>Piscirickettsiaceae</taxon>
        <taxon>Thiomicrospira</taxon>
    </lineage>
</organism>
<dbReference type="InterPro" id="IPR025489">
    <property type="entry name" value="DUF4381"/>
</dbReference>
<dbReference type="AlphaFoldDB" id="W0DU91"/>